<dbReference type="AlphaFoldDB" id="X1GPG4"/>
<feature type="transmembrane region" description="Helical" evidence="1">
    <location>
        <begin position="131"/>
        <end position="152"/>
    </location>
</feature>
<feature type="transmembrane region" description="Helical" evidence="1">
    <location>
        <begin position="70"/>
        <end position="93"/>
    </location>
</feature>
<comment type="caution">
    <text evidence="3">The sequence shown here is derived from an EMBL/GenBank/DDBJ whole genome shotgun (WGS) entry which is preliminary data.</text>
</comment>
<dbReference type="Pfam" id="PF00361">
    <property type="entry name" value="Proton_antipo_M"/>
    <property type="match status" value="1"/>
</dbReference>
<feature type="transmembrane region" description="Helical" evidence="1">
    <location>
        <begin position="235"/>
        <end position="255"/>
    </location>
</feature>
<feature type="transmembrane region" description="Helical" evidence="1">
    <location>
        <begin position="172"/>
        <end position="192"/>
    </location>
</feature>
<evidence type="ECO:0000313" key="3">
    <source>
        <dbReference type="EMBL" id="GAH43474.1"/>
    </source>
</evidence>
<dbReference type="EMBL" id="BARU01005947">
    <property type="protein sequence ID" value="GAH43474.1"/>
    <property type="molecule type" value="Genomic_DNA"/>
</dbReference>
<feature type="transmembrane region" description="Helical" evidence="1">
    <location>
        <begin position="204"/>
        <end position="223"/>
    </location>
</feature>
<name>X1GPG4_9ZZZZ</name>
<reference evidence="3" key="1">
    <citation type="journal article" date="2014" name="Front. Microbiol.">
        <title>High frequency of phylogenetically diverse reductive dehalogenase-homologous genes in deep subseafloor sedimentary metagenomes.</title>
        <authorList>
            <person name="Kawai M."/>
            <person name="Futagami T."/>
            <person name="Toyoda A."/>
            <person name="Takaki Y."/>
            <person name="Nishi S."/>
            <person name="Hori S."/>
            <person name="Arai W."/>
            <person name="Tsubouchi T."/>
            <person name="Morono Y."/>
            <person name="Uchiyama I."/>
            <person name="Ito T."/>
            <person name="Fujiyama A."/>
            <person name="Inagaki F."/>
            <person name="Takami H."/>
        </authorList>
    </citation>
    <scope>NUCLEOTIDE SEQUENCE</scope>
    <source>
        <strain evidence="3">Expedition CK06-06</strain>
    </source>
</reference>
<sequence length="260" mass="27605">MIGLLVGLVAGSFGTGLALLALRRHAKIASRVAKVSSLCLAALSLLLLLQAGDGTSARVGWIPGTDTAALTLRAPGVYLAIMAFGALALAQTWRAGPSPPESGARYWSALAHLLCGLVVVALTVDQFLARYIVLELVALCTVVALALGIPAFRQGLLLWSRYAQLRLGDIGLIVAILLLWRASGTLLIDEMLARATSLLPREQIPILLGGLLAVWAKMGLPPLHGWVVDSSFLPWRARVWVAGAALPLLGAYLLYRLRPL</sequence>
<evidence type="ECO:0000259" key="2">
    <source>
        <dbReference type="Pfam" id="PF00361"/>
    </source>
</evidence>
<feature type="domain" description="NADH:quinone oxidoreductase/Mrp antiporter transmembrane" evidence="2">
    <location>
        <begin position="165"/>
        <end position="259"/>
    </location>
</feature>
<organism evidence="3">
    <name type="scientific">marine sediment metagenome</name>
    <dbReference type="NCBI Taxonomy" id="412755"/>
    <lineage>
        <taxon>unclassified sequences</taxon>
        <taxon>metagenomes</taxon>
        <taxon>ecological metagenomes</taxon>
    </lineage>
</organism>
<keyword evidence="1" id="KW-0812">Transmembrane</keyword>
<feature type="non-terminal residue" evidence="3">
    <location>
        <position position="260"/>
    </location>
</feature>
<protein>
    <recommendedName>
        <fullName evidence="2">NADH:quinone oxidoreductase/Mrp antiporter transmembrane domain-containing protein</fullName>
    </recommendedName>
</protein>
<accession>X1GPG4</accession>
<keyword evidence="1" id="KW-1133">Transmembrane helix</keyword>
<gene>
    <name evidence="3" type="ORF">S03H2_11672</name>
</gene>
<feature type="transmembrane region" description="Helical" evidence="1">
    <location>
        <begin position="105"/>
        <end position="124"/>
    </location>
</feature>
<dbReference type="InterPro" id="IPR001750">
    <property type="entry name" value="ND/Mrp_TM"/>
</dbReference>
<keyword evidence="1" id="KW-0472">Membrane</keyword>
<evidence type="ECO:0000256" key="1">
    <source>
        <dbReference type="SAM" id="Phobius"/>
    </source>
</evidence>
<proteinExistence type="predicted"/>